<dbReference type="eggNOG" id="COG1940">
    <property type="taxonomic scope" value="Bacteria"/>
</dbReference>
<gene>
    <name evidence="2" type="primary">nagC</name>
    <name evidence="2" type="ORF">HMPREF0623_0030</name>
</gene>
<reference evidence="2" key="1">
    <citation type="submission" date="2010-07" db="EMBL/GenBank/DDBJ databases">
        <authorList>
            <person name="Muzny D."/>
            <person name="Qin X."/>
            <person name="Deng J."/>
            <person name="Jiang H."/>
            <person name="Liu Y."/>
            <person name="Qu J."/>
            <person name="Song X.-Z."/>
            <person name="Zhang L."/>
            <person name="Thornton R."/>
            <person name="Coyle M."/>
            <person name="Francisco L."/>
            <person name="Jackson L."/>
            <person name="Javaid M."/>
            <person name="Korchina V."/>
            <person name="Kovar C."/>
            <person name="Mata R."/>
            <person name="Mathew T."/>
            <person name="Ngo R."/>
            <person name="Nguyen L."/>
            <person name="Nguyen N."/>
            <person name="Okwuonu G."/>
            <person name="Ongeri F."/>
            <person name="Pham C."/>
            <person name="Simmons D."/>
            <person name="Wilczek-Boney K."/>
            <person name="Hale W."/>
            <person name="Jakkamsetti A."/>
            <person name="Pham P."/>
            <person name="Ruth R."/>
            <person name="San Lucas F."/>
            <person name="Warren J."/>
            <person name="Zhang J."/>
            <person name="Zhao Z."/>
            <person name="Zhou C."/>
            <person name="Zhu D."/>
            <person name="Lee S."/>
            <person name="Bess C."/>
            <person name="Blankenburg K."/>
            <person name="Forbes L."/>
            <person name="Fu Q."/>
            <person name="Gubbala S."/>
            <person name="Hirani K."/>
            <person name="Jayaseelan J.C."/>
            <person name="Lara F."/>
            <person name="Munidasa M."/>
            <person name="Palculict T."/>
            <person name="Patil S."/>
            <person name="Pu L.-L."/>
            <person name="Saada N."/>
            <person name="Tang L."/>
            <person name="Weissenberger G."/>
            <person name="Zhu Y."/>
            <person name="Hemphill L."/>
            <person name="Shang Y."/>
            <person name="Youmans B."/>
            <person name="Ayvaz T."/>
            <person name="Ross M."/>
            <person name="Santibanez J."/>
            <person name="Aqrawi P."/>
            <person name="Gross S."/>
            <person name="Joshi V."/>
            <person name="Fowler G."/>
            <person name="Nazareth L."/>
            <person name="Reid J."/>
            <person name="Worley K."/>
            <person name="Petrosino J."/>
            <person name="Highlander S."/>
            <person name="Gibbs R."/>
        </authorList>
    </citation>
    <scope>NUCLEOTIDE SEQUENCE [LARGE SCALE GENOMIC DNA]</scope>
    <source>
        <strain evidence="2">DSM 20284</strain>
    </source>
</reference>
<comment type="similarity">
    <text evidence="1">Belongs to the ROK (NagC/XylR) family.</text>
</comment>
<dbReference type="EMBL" id="AEEG01000002">
    <property type="protein sequence ID" value="EFL95979.1"/>
    <property type="molecule type" value="Genomic_DNA"/>
</dbReference>
<dbReference type="EC" id="2.7.1.2" evidence="2"/>
<evidence type="ECO:0000313" key="3">
    <source>
        <dbReference type="Proteomes" id="UP000004470"/>
    </source>
</evidence>
<dbReference type="Gene3D" id="3.30.420.40">
    <property type="match status" value="2"/>
</dbReference>
<dbReference type="PANTHER" id="PTHR18964">
    <property type="entry name" value="ROK (REPRESSOR, ORF, KINASE) FAMILY"/>
    <property type="match status" value="1"/>
</dbReference>
<dbReference type="InterPro" id="IPR000600">
    <property type="entry name" value="ROK"/>
</dbReference>
<dbReference type="AlphaFoldDB" id="E0NEG8"/>
<dbReference type="InterPro" id="IPR043129">
    <property type="entry name" value="ATPase_NBD"/>
</dbReference>
<dbReference type="Pfam" id="PF00480">
    <property type="entry name" value="ROK"/>
    <property type="match status" value="1"/>
</dbReference>
<evidence type="ECO:0000313" key="2">
    <source>
        <dbReference type="EMBL" id="EFL95979.1"/>
    </source>
</evidence>
<evidence type="ECO:0000256" key="1">
    <source>
        <dbReference type="ARBA" id="ARBA00006479"/>
    </source>
</evidence>
<dbReference type="SUPFAM" id="SSF53067">
    <property type="entry name" value="Actin-like ATPase domain"/>
    <property type="match status" value="1"/>
</dbReference>
<dbReference type="Proteomes" id="UP000004470">
    <property type="component" value="Unassembled WGS sequence"/>
</dbReference>
<keyword evidence="3" id="KW-1185">Reference proteome</keyword>
<organism evidence="2 3">
    <name type="scientific">Pediococcus acidilactici DSM 20284</name>
    <dbReference type="NCBI Taxonomy" id="862514"/>
    <lineage>
        <taxon>Bacteria</taxon>
        <taxon>Bacillati</taxon>
        <taxon>Bacillota</taxon>
        <taxon>Bacilli</taxon>
        <taxon>Lactobacillales</taxon>
        <taxon>Lactobacillaceae</taxon>
        <taxon>Pediococcus</taxon>
        <taxon>Pediococcus acidilactici group</taxon>
    </lineage>
</organism>
<dbReference type="PANTHER" id="PTHR18964:SF165">
    <property type="entry name" value="BETA-GLUCOSIDE KINASE"/>
    <property type="match status" value="1"/>
</dbReference>
<accession>E0NEG8</accession>
<name>E0NEG8_PEDAC</name>
<comment type="caution">
    <text evidence="2">The sequence shown here is derived from an EMBL/GenBank/DDBJ whole genome shotgun (WGS) entry which is preliminary data.</text>
</comment>
<protein>
    <submittedName>
        <fullName evidence="2">ROK family protein</fullName>
        <ecNumber evidence="2">2.7.1.2</ecNumber>
    </submittedName>
</protein>
<dbReference type="HOGENOM" id="CLU_036604_0_2_9"/>
<sequence length="306" mass="33073">MLVKLEEPKMSKKFLAFDVGGTTIKYAVIDEQLNFTDTGKVNTEQNRNGHILKTLLQISQTIQERIELAGIGVSTAGIVGRDGSIQYAGPTIPNYIGTPIKTSLAAQANLSVSVVNDVDAALLGEVFTGQLVNQDVYCMALGTGIGGAHYRNGKIISGAHGQGNSVGYTLFDPQTNTNYEQRASTLVLERQLADKGVTVIDAFEKAKQGQATYESIIERWANEVARGIAEVVVLFDPDYIVIGGAVSAQGQYLIDLFNKQLSVLLPPDFNRTTLKIAQQGNQAQLIGAIVPFLKKNKEKVNEKSID</sequence>
<keyword evidence="2" id="KW-0808">Transferase</keyword>
<dbReference type="GO" id="GO:0004340">
    <property type="term" value="F:glucokinase activity"/>
    <property type="evidence" value="ECO:0007669"/>
    <property type="project" value="UniProtKB-EC"/>
</dbReference>
<proteinExistence type="inferred from homology"/>